<evidence type="ECO:0000256" key="1">
    <source>
        <dbReference type="SAM" id="Phobius"/>
    </source>
</evidence>
<dbReference type="Pfam" id="PF07589">
    <property type="entry name" value="PEP-CTERM"/>
    <property type="match status" value="1"/>
</dbReference>
<proteinExistence type="predicted"/>
<evidence type="ECO:0000313" key="4">
    <source>
        <dbReference type="Proteomes" id="UP000640426"/>
    </source>
</evidence>
<keyword evidence="4" id="KW-1185">Reference proteome</keyword>
<protein>
    <submittedName>
        <fullName evidence="3">PEP-CTERM sorting domain-containing protein</fullName>
    </submittedName>
</protein>
<name>A0ABS0XR11_9SPHN</name>
<evidence type="ECO:0000313" key="3">
    <source>
        <dbReference type="EMBL" id="MBJ6122178.1"/>
    </source>
</evidence>
<dbReference type="NCBIfam" id="NF035944">
    <property type="entry name" value="PEPxxWA-CTERM"/>
    <property type="match status" value="1"/>
</dbReference>
<dbReference type="EMBL" id="JAELXS010000005">
    <property type="protein sequence ID" value="MBJ6122178.1"/>
    <property type="molecule type" value="Genomic_DNA"/>
</dbReference>
<reference evidence="4" key="1">
    <citation type="submission" date="2020-12" db="EMBL/GenBank/DDBJ databases">
        <title>Hymenobacter sp.</title>
        <authorList>
            <person name="Kim M.K."/>
        </authorList>
    </citation>
    <scope>NUCLEOTIDE SEQUENCE [LARGE SCALE GENOMIC DNA]</scope>
    <source>
        <strain evidence="4">BT553</strain>
    </source>
</reference>
<feature type="domain" description="Ice-binding protein C-terminal" evidence="2">
    <location>
        <begin position="92"/>
        <end position="116"/>
    </location>
</feature>
<comment type="caution">
    <text evidence="3">The sequence shown here is derived from an EMBL/GenBank/DDBJ whole genome shotgun (WGS) entry which is preliminary data.</text>
</comment>
<dbReference type="NCBIfam" id="TIGR02595">
    <property type="entry name" value="PEP_CTERM"/>
    <property type="match status" value="1"/>
</dbReference>
<feature type="transmembrane region" description="Helical" evidence="1">
    <location>
        <begin position="96"/>
        <end position="113"/>
    </location>
</feature>
<keyword evidence="1" id="KW-1133">Transmembrane helix</keyword>
<accession>A0ABS0XR11</accession>
<dbReference type="Proteomes" id="UP000640426">
    <property type="component" value="Unassembled WGS sequence"/>
</dbReference>
<dbReference type="InterPro" id="IPR013424">
    <property type="entry name" value="Ice-binding_C"/>
</dbReference>
<gene>
    <name evidence="3" type="ORF">JAO74_10280</name>
</gene>
<organism evidence="3 4">
    <name type="scientific">Sphingomonas mollis</name>
    <dbReference type="NCBI Taxonomy" id="2795726"/>
    <lineage>
        <taxon>Bacteria</taxon>
        <taxon>Pseudomonadati</taxon>
        <taxon>Pseudomonadota</taxon>
        <taxon>Alphaproteobacteria</taxon>
        <taxon>Sphingomonadales</taxon>
        <taxon>Sphingomonadaceae</taxon>
        <taxon>Sphingomonas</taxon>
    </lineage>
</organism>
<dbReference type="RefSeq" id="WP_199037613.1">
    <property type="nucleotide sequence ID" value="NZ_JAELXS010000005.1"/>
</dbReference>
<keyword evidence="1" id="KW-0472">Membrane</keyword>
<keyword evidence="1" id="KW-0812">Transmembrane</keyword>
<sequence>MTDGKPDTGPFSVTPTFAYMPPSAFSTTPRLVVGGAVNGINMLVNGTNDFFLSFDANPAAAGYAMMNFTTMADRVGFVATDARVVEVPVTTAVPEPSVWTMMILGFAAIGLVLRRRSLFCRSAIHA</sequence>
<evidence type="ECO:0000259" key="2">
    <source>
        <dbReference type="Pfam" id="PF07589"/>
    </source>
</evidence>